<comment type="caution">
    <text evidence="1">The sequence shown here is derived from an EMBL/GenBank/DDBJ whole genome shotgun (WGS) entry which is preliminary data.</text>
</comment>
<reference evidence="1 2" key="1">
    <citation type="submission" date="2024-01" db="EMBL/GenBank/DDBJ databases">
        <title>The genomes of 5 underutilized Papilionoideae crops provide insights into root nodulation and disease resistanc.</title>
        <authorList>
            <person name="Jiang F."/>
        </authorList>
    </citation>
    <scope>NUCLEOTIDE SEQUENCE [LARGE SCALE GENOMIC DNA]</scope>
    <source>
        <strain evidence="1">LVBAO_FW01</strain>
        <tissue evidence="1">Leaves</tissue>
    </source>
</reference>
<protein>
    <submittedName>
        <fullName evidence="1">Uncharacterized protein</fullName>
    </submittedName>
</protein>
<proteinExistence type="predicted"/>
<sequence>MGNPMRLYWKVMQPWPSFNRMDTQSSFRCQTIRSQFYLSNMCMADFDDSGLDVIAPLFLTTESLGILSAAFGLVRVNGLMQFVQNNIETHFLHYGLGFKGLLTLKTEHPQGCKSPITEPVIRQTLNHHLVPDQDDRISRLFPTKGEWDEIIP</sequence>
<dbReference type="AlphaFoldDB" id="A0AAN9Q825"/>
<name>A0AAN9Q825_CANGL</name>
<evidence type="ECO:0000313" key="2">
    <source>
        <dbReference type="Proteomes" id="UP001367508"/>
    </source>
</evidence>
<dbReference type="EMBL" id="JAYMYQ010000005">
    <property type="protein sequence ID" value="KAK7328400.1"/>
    <property type="molecule type" value="Genomic_DNA"/>
</dbReference>
<gene>
    <name evidence="1" type="ORF">VNO77_22505</name>
</gene>
<organism evidence="1 2">
    <name type="scientific">Canavalia gladiata</name>
    <name type="common">Sword bean</name>
    <name type="synonym">Dolichos gladiatus</name>
    <dbReference type="NCBI Taxonomy" id="3824"/>
    <lineage>
        <taxon>Eukaryota</taxon>
        <taxon>Viridiplantae</taxon>
        <taxon>Streptophyta</taxon>
        <taxon>Embryophyta</taxon>
        <taxon>Tracheophyta</taxon>
        <taxon>Spermatophyta</taxon>
        <taxon>Magnoliopsida</taxon>
        <taxon>eudicotyledons</taxon>
        <taxon>Gunneridae</taxon>
        <taxon>Pentapetalae</taxon>
        <taxon>rosids</taxon>
        <taxon>fabids</taxon>
        <taxon>Fabales</taxon>
        <taxon>Fabaceae</taxon>
        <taxon>Papilionoideae</taxon>
        <taxon>50 kb inversion clade</taxon>
        <taxon>NPAAA clade</taxon>
        <taxon>indigoferoid/millettioid clade</taxon>
        <taxon>Phaseoleae</taxon>
        <taxon>Canavalia</taxon>
    </lineage>
</organism>
<keyword evidence="2" id="KW-1185">Reference proteome</keyword>
<dbReference type="Proteomes" id="UP001367508">
    <property type="component" value="Unassembled WGS sequence"/>
</dbReference>
<accession>A0AAN9Q825</accession>
<evidence type="ECO:0000313" key="1">
    <source>
        <dbReference type="EMBL" id="KAK7328400.1"/>
    </source>
</evidence>